<accession>A0ABX6PCG3</accession>
<dbReference type="Proteomes" id="UP000305673">
    <property type="component" value="Chromosome"/>
</dbReference>
<feature type="region of interest" description="Disordered" evidence="1">
    <location>
        <begin position="1"/>
        <end position="27"/>
    </location>
</feature>
<gene>
    <name evidence="2" type="ORF">FFM53_006145</name>
</gene>
<evidence type="ECO:0000313" key="3">
    <source>
        <dbReference type="Proteomes" id="UP000305673"/>
    </source>
</evidence>
<evidence type="ECO:0000256" key="1">
    <source>
        <dbReference type="SAM" id="MobiDB-lite"/>
    </source>
</evidence>
<dbReference type="EMBL" id="CP054021">
    <property type="protein sequence ID" value="QKK16004.1"/>
    <property type="molecule type" value="Genomic_DNA"/>
</dbReference>
<name>A0ABX6PCG3_9HYPH</name>
<protein>
    <submittedName>
        <fullName evidence="2">Uncharacterized protein</fullName>
    </submittedName>
</protein>
<proteinExistence type="predicted"/>
<feature type="compositionally biased region" description="Polar residues" evidence="1">
    <location>
        <begin position="1"/>
        <end position="12"/>
    </location>
</feature>
<reference evidence="2 3" key="1">
    <citation type="submission" date="2020-05" db="EMBL/GenBank/DDBJ databases">
        <title>Genome sequences of pea root nodulating Rhizobium spp.</title>
        <authorList>
            <person name="Rahi P."/>
        </authorList>
    </citation>
    <scope>NUCLEOTIDE SEQUENCE [LARGE SCALE GENOMIC DNA]</scope>
    <source>
        <strain evidence="3">JKLM 12A2</strain>
    </source>
</reference>
<feature type="compositionally biased region" description="Basic and acidic residues" evidence="1">
    <location>
        <begin position="13"/>
        <end position="23"/>
    </location>
</feature>
<keyword evidence="3" id="KW-1185">Reference proteome</keyword>
<organism evidence="2 3">
    <name type="scientific">Rhizobium indicum</name>
    <dbReference type="NCBI Taxonomy" id="2583231"/>
    <lineage>
        <taxon>Bacteria</taxon>
        <taxon>Pseudomonadati</taxon>
        <taxon>Pseudomonadota</taxon>
        <taxon>Alphaproteobacteria</taxon>
        <taxon>Hyphomicrobiales</taxon>
        <taxon>Rhizobiaceae</taxon>
        <taxon>Rhizobium/Agrobacterium group</taxon>
        <taxon>Rhizobium</taxon>
    </lineage>
</organism>
<evidence type="ECO:0000313" key="2">
    <source>
        <dbReference type="EMBL" id="QKK16004.1"/>
    </source>
</evidence>
<sequence>MKRRPASSSQVQCERREEFDDGPRLGLGNRQNKAIRFLDQYYPEPQPTSVIPGVSDITMEELIARDVVAEVRAPDGKERVFILAARGEDEVRRLKLQETSLRNGIGKRRPVAASQA</sequence>
<dbReference type="RefSeq" id="WP_138328506.1">
    <property type="nucleotide sequence ID" value="NZ_CP054021.1"/>
</dbReference>